<accession>A0A4U0V581</accession>
<reference evidence="2 3" key="1">
    <citation type="submission" date="2017-03" db="EMBL/GenBank/DDBJ databases">
        <title>Genomes of endolithic fungi from Antarctica.</title>
        <authorList>
            <person name="Coleine C."/>
            <person name="Masonjones S."/>
            <person name="Stajich J.E."/>
        </authorList>
    </citation>
    <scope>NUCLEOTIDE SEQUENCE [LARGE SCALE GENOMIC DNA]</scope>
    <source>
        <strain evidence="2 3">CCFEE 5311</strain>
    </source>
</reference>
<protein>
    <submittedName>
        <fullName evidence="2">Uncharacterized protein</fullName>
    </submittedName>
</protein>
<sequence>MSSGQPNAWQSAKGSRPSNSASRTPQNRSGTASPSPQNQTNQSPRQDGGRQQQQQQQQSNSGTGGSNGPSKGEQQQAAMQDDRHVPANGFNASEVRAALAREPAPAAYKPAEVSGSESGGGGAWGPKPNHMANNQPFFVQLAKQIATLEGGG</sequence>
<evidence type="ECO:0000256" key="1">
    <source>
        <dbReference type="SAM" id="MobiDB-lite"/>
    </source>
</evidence>
<feature type="compositionally biased region" description="Low complexity" evidence="1">
    <location>
        <begin position="96"/>
        <end position="107"/>
    </location>
</feature>
<dbReference type="STRING" id="329885.A0A4U0V581"/>
<organism evidence="2 3">
    <name type="scientific">Friedmanniomyces endolithicus</name>
    <dbReference type="NCBI Taxonomy" id="329885"/>
    <lineage>
        <taxon>Eukaryota</taxon>
        <taxon>Fungi</taxon>
        <taxon>Dikarya</taxon>
        <taxon>Ascomycota</taxon>
        <taxon>Pezizomycotina</taxon>
        <taxon>Dothideomycetes</taxon>
        <taxon>Dothideomycetidae</taxon>
        <taxon>Mycosphaerellales</taxon>
        <taxon>Teratosphaeriaceae</taxon>
        <taxon>Friedmanniomyces</taxon>
    </lineage>
</organism>
<dbReference type="Proteomes" id="UP000310066">
    <property type="component" value="Unassembled WGS sequence"/>
</dbReference>
<gene>
    <name evidence="2" type="ORF">B0A54_05546</name>
</gene>
<dbReference type="OrthoDB" id="5598843at2759"/>
<feature type="compositionally biased region" description="Polar residues" evidence="1">
    <location>
        <begin position="1"/>
        <end position="41"/>
    </location>
</feature>
<comment type="caution">
    <text evidence="2">The sequence shown here is derived from an EMBL/GenBank/DDBJ whole genome shotgun (WGS) entry which is preliminary data.</text>
</comment>
<name>A0A4U0V581_9PEZI</name>
<dbReference type="AlphaFoldDB" id="A0A4U0V581"/>
<feature type="region of interest" description="Disordered" evidence="1">
    <location>
        <begin position="1"/>
        <end position="133"/>
    </location>
</feature>
<dbReference type="EMBL" id="NAJP01000017">
    <property type="protein sequence ID" value="TKA43787.1"/>
    <property type="molecule type" value="Genomic_DNA"/>
</dbReference>
<evidence type="ECO:0000313" key="3">
    <source>
        <dbReference type="Proteomes" id="UP000310066"/>
    </source>
</evidence>
<feature type="compositionally biased region" description="Low complexity" evidence="1">
    <location>
        <begin position="42"/>
        <end position="61"/>
    </location>
</feature>
<evidence type="ECO:0000313" key="2">
    <source>
        <dbReference type="EMBL" id="TKA43787.1"/>
    </source>
</evidence>
<proteinExistence type="predicted"/>